<keyword evidence="6 7" id="KW-0472">Membrane</keyword>
<dbReference type="Gene3D" id="1.10.3720.10">
    <property type="entry name" value="MetI-like"/>
    <property type="match status" value="1"/>
</dbReference>
<feature type="transmembrane region" description="Helical" evidence="7">
    <location>
        <begin position="215"/>
        <end position="248"/>
    </location>
</feature>
<evidence type="ECO:0000256" key="5">
    <source>
        <dbReference type="ARBA" id="ARBA00022989"/>
    </source>
</evidence>
<keyword evidence="3" id="KW-1003">Cell membrane</keyword>
<dbReference type="GO" id="GO:0055085">
    <property type="term" value="P:transmembrane transport"/>
    <property type="evidence" value="ECO:0007669"/>
    <property type="project" value="InterPro"/>
</dbReference>
<evidence type="ECO:0000256" key="4">
    <source>
        <dbReference type="ARBA" id="ARBA00022692"/>
    </source>
</evidence>
<dbReference type="GeneID" id="68612034"/>
<dbReference type="EMBL" id="BAABKX010000001">
    <property type="protein sequence ID" value="GAA5045907.1"/>
    <property type="molecule type" value="Genomic_DNA"/>
</dbReference>
<dbReference type="AlphaFoldDB" id="A0AAV3UF33"/>
<dbReference type="GO" id="GO:0005886">
    <property type="term" value="C:plasma membrane"/>
    <property type="evidence" value="ECO:0007669"/>
    <property type="project" value="UniProtKB-SubCell"/>
</dbReference>
<feature type="compositionally biased region" description="Basic and acidic residues" evidence="8">
    <location>
        <begin position="346"/>
        <end position="361"/>
    </location>
</feature>
<accession>A0AAV3UF33</accession>
<dbReference type="PANTHER" id="PTHR43386">
    <property type="entry name" value="OLIGOPEPTIDE TRANSPORT SYSTEM PERMEASE PROTEIN APPC"/>
    <property type="match status" value="1"/>
</dbReference>
<dbReference type="RefSeq" id="WP_227776229.1">
    <property type="nucleotide sequence ID" value="NZ_BAABKX010000001.1"/>
</dbReference>
<keyword evidence="11" id="KW-1185">Reference proteome</keyword>
<evidence type="ECO:0000259" key="9">
    <source>
        <dbReference type="PROSITE" id="PS50928"/>
    </source>
</evidence>
<dbReference type="InterPro" id="IPR035906">
    <property type="entry name" value="MetI-like_sf"/>
</dbReference>
<evidence type="ECO:0000256" key="2">
    <source>
        <dbReference type="ARBA" id="ARBA00022448"/>
    </source>
</evidence>
<evidence type="ECO:0000256" key="6">
    <source>
        <dbReference type="ARBA" id="ARBA00023136"/>
    </source>
</evidence>
<evidence type="ECO:0000313" key="11">
    <source>
        <dbReference type="Proteomes" id="UP001501729"/>
    </source>
</evidence>
<proteinExistence type="inferred from homology"/>
<dbReference type="PANTHER" id="PTHR43386:SF1">
    <property type="entry name" value="D,D-DIPEPTIDE TRANSPORT SYSTEM PERMEASE PROTEIN DDPC-RELATED"/>
    <property type="match status" value="1"/>
</dbReference>
<feature type="compositionally biased region" description="Basic and acidic residues" evidence="8">
    <location>
        <begin position="322"/>
        <end position="335"/>
    </location>
</feature>
<feature type="transmembrane region" description="Helical" evidence="7">
    <location>
        <begin position="104"/>
        <end position="129"/>
    </location>
</feature>
<feature type="domain" description="ABC transmembrane type-1" evidence="9">
    <location>
        <begin position="102"/>
        <end position="291"/>
    </location>
</feature>
<comment type="similarity">
    <text evidence="7">Belongs to the binding-protein-dependent transport system permease family.</text>
</comment>
<dbReference type="Proteomes" id="UP001501729">
    <property type="component" value="Unassembled WGS sequence"/>
</dbReference>
<gene>
    <name evidence="10" type="ORF">GCM10025751_14460</name>
</gene>
<keyword evidence="5 7" id="KW-1133">Transmembrane helix</keyword>
<dbReference type="InterPro" id="IPR000515">
    <property type="entry name" value="MetI-like"/>
</dbReference>
<feature type="transmembrane region" description="Helical" evidence="7">
    <location>
        <begin position="141"/>
        <end position="160"/>
    </location>
</feature>
<evidence type="ECO:0000256" key="7">
    <source>
        <dbReference type="RuleBase" id="RU363032"/>
    </source>
</evidence>
<evidence type="ECO:0000256" key="3">
    <source>
        <dbReference type="ARBA" id="ARBA00022475"/>
    </source>
</evidence>
<dbReference type="PROSITE" id="PS50928">
    <property type="entry name" value="ABC_TM1"/>
    <property type="match status" value="1"/>
</dbReference>
<organism evidence="10 11">
    <name type="scientific">Haladaptatus pallidirubidus</name>
    <dbReference type="NCBI Taxonomy" id="1008152"/>
    <lineage>
        <taxon>Archaea</taxon>
        <taxon>Methanobacteriati</taxon>
        <taxon>Methanobacteriota</taxon>
        <taxon>Stenosarchaea group</taxon>
        <taxon>Halobacteria</taxon>
        <taxon>Halobacteriales</taxon>
        <taxon>Haladaptataceae</taxon>
        <taxon>Haladaptatus</taxon>
    </lineage>
</organism>
<dbReference type="Pfam" id="PF00528">
    <property type="entry name" value="BPD_transp_1"/>
    <property type="match status" value="1"/>
</dbReference>
<evidence type="ECO:0000256" key="8">
    <source>
        <dbReference type="SAM" id="MobiDB-lite"/>
    </source>
</evidence>
<sequence>MSTNKSLSETSIDTESRLMGTIRELRYSPTAIIGGVIVGTLVVLAVFSTIDLVLFDKALITAIHADPHVMNQPESYSAPSLDHPMGTDQFGRDVLSRVIYGSRIALAIGVIAVGISFLGGIVCGATAAYFGGRIDDTIMRLLEVLYSIPGLILAMTMMVIMGRSVYNLFLAYGVIGIPAYARVMRSEVLSLREEEYVEAARAAGLLKRTILFREVVPNGLAAVVVQATLSMGSVIIGATALSFLGLGVQPPTASWGRMLSQAQEALIIAPWVAVFPGLMIFITVMGFNLLGDGLRDAMDPRTTLRKANWDELDDGFLPSESAPRDEPDAVADRPATDGGTDSNPESDTKTGESETERGRMQ</sequence>
<feature type="region of interest" description="Disordered" evidence="8">
    <location>
        <begin position="313"/>
        <end position="361"/>
    </location>
</feature>
<name>A0AAV3UF33_9EURY</name>
<evidence type="ECO:0000313" key="10">
    <source>
        <dbReference type="EMBL" id="GAA5045907.1"/>
    </source>
</evidence>
<dbReference type="InterPro" id="IPR050366">
    <property type="entry name" value="BP-dependent_transpt_permease"/>
</dbReference>
<protein>
    <submittedName>
        <fullName evidence="10">ABC transporter permease</fullName>
    </submittedName>
</protein>
<keyword evidence="2 7" id="KW-0813">Transport</keyword>
<keyword evidence="4 7" id="KW-0812">Transmembrane</keyword>
<evidence type="ECO:0000256" key="1">
    <source>
        <dbReference type="ARBA" id="ARBA00004651"/>
    </source>
</evidence>
<feature type="transmembrane region" description="Helical" evidence="7">
    <location>
        <begin position="166"/>
        <end position="183"/>
    </location>
</feature>
<dbReference type="CDD" id="cd06261">
    <property type="entry name" value="TM_PBP2"/>
    <property type="match status" value="1"/>
</dbReference>
<dbReference type="SUPFAM" id="SSF161098">
    <property type="entry name" value="MetI-like"/>
    <property type="match status" value="1"/>
</dbReference>
<reference evidence="10 11" key="1">
    <citation type="journal article" date="2019" name="Int. J. Syst. Evol. Microbiol.">
        <title>The Global Catalogue of Microorganisms (GCM) 10K type strain sequencing project: providing services to taxonomists for standard genome sequencing and annotation.</title>
        <authorList>
            <consortium name="The Broad Institute Genomics Platform"/>
            <consortium name="The Broad Institute Genome Sequencing Center for Infectious Disease"/>
            <person name="Wu L."/>
            <person name="Ma J."/>
        </authorList>
    </citation>
    <scope>NUCLEOTIDE SEQUENCE [LARGE SCALE GENOMIC DNA]</scope>
    <source>
        <strain evidence="10 11">JCM 17504</strain>
    </source>
</reference>
<comment type="caution">
    <text evidence="10">The sequence shown here is derived from an EMBL/GenBank/DDBJ whole genome shotgun (WGS) entry which is preliminary data.</text>
</comment>
<comment type="subcellular location">
    <subcellularLocation>
        <location evidence="1 7">Cell membrane</location>
        <topology evidence="1 7">Multi-pass membrane protein</topology>
    </subcellularLocation>
</comment>
<feature type="transmembrane region" description="Helical" evidence="7">
    <location>
        <begin position="27"/>
        <end position="50"/>
    </location>
</feature>
<feature type="transmembrane region" description="Helical" evidence="7">
    <location>
        <begin position="268"/>
        <end position="291"/>
    </location>
</feature>